<dbReference type="Pfam" id="PF21089">
    <property type="entry name" value="PKS_DH_N"/>
    <property type="match status" value="1"/>
</dbReference>
<keyword evidence="3" id="KW-1185">Reference proteome</keyword>
<name>A0A1W9YSE1_MYCAN</name>
<dbReference type="AlphaFoldDB" id="A0A1W9YSE1"/>
<accession>A0A1W9YSE1</accession>
<dbReference type="InterPro" id="IPR049552">
    <property type="entry name" value="PKS_DH_N"/>
</dbReference>
<protein>
    <recommendedName>
        <fullName evidence="1">Polyketide/metazoan fatty acid synthase-like dehydratase domain-containing protein</fullName>
    </recommendedName>
</protein>
<organism evidence="2 3">
    <name type="scientific">Mycobacterium angelicum</name>
    <dbReference type="NCBI Taxonomy" id="470074"/>
    <lineage>
        <taxon>Bacteria</taxon>
        <taxon>Bacillati</taxon>
        <taxon>Actinomycetota</taxon>
        <taxon>Actinomycetes</taxon>
        <taxon>Mycobacteriales</taxon>
        <taxon>Mycobacteriaceae</taxon>
        <taxon>Mycobacterium</taxon>
    </lineage>
</organism>
<dbReference type="EMBL" id="MVHE01000353">
    <property type="protein sequence ID" value="ORA02991.1"/>
    <property type="molecule type" value="Genomic_DNA"/>
</dbReference>
<dbReference type="SMART" id="SM00826">
    <property type="entry name" value="PKS_DH"/>
    <property type="match status" value="1"/>
</dbReference>
<dbReference type="InterPro" id="IPR042104">
    <property type="entry name" value="PKS_dehydratase_sf"/>
</dbReference>
<feature type="domain" description="Polyketide/metazoan fatty acid synthase-like dehydratase" evidence="1">
    <location>
        <begin position="2"/>
        <end position="88"/>
    </location>
</feature>
<dbReference type="Gene3D" id="3.10.129.110">
    <property type="entry name" value="Polyketide synthase dehydratase"/>
    <property type="match status" value="1"/>
</dbReference>
<gene>
    <name evidence="2" type="ORF">BST12_29775</name>
</gene>
<dbReference type="InterPro" id="IPR020807">
    <property type="entry name" value="PKS_DH"/>
</dbReference>
<sequence length="96" mass="9803">MQTHGWLADYAVADVVLLPGAAFAEMVLAAGAWAGVPRLEELVIEAPLLLPEHGAVGLQLLVGGPDGEGRCGFEVYSRLEDPAGYQGVSGDGEAGG</sequence>
<comment type="caution">
    <text evidence="2">The sequence shown here is derived from an EMBL/GenBank/DDBJ whole genome shotgun (WGS) entry which is preliminary data.</text>
</comment>
<feature type="non-terminal residue" evidence="2">
    <location>
        <position position="96"/>
    </location>
</feature>
<evidence type="ECO:0000313" key="3">
    <source>
        <dbReference type="Proteomes" id="UP000192284"/>
    </source>
</evidence>
<dbReference type="Proteomes" id="UP000192284">
    <property type="component" value="Unassembled WGS sequence"/>
</dbReference>
<reference evidence="2 3" key="1">
    <citation type="submission" date="2017-02" db="EMBL/GenBank/DDBJ databases">
        <title>The new phylogeny of genus Mycobacterium.</title>
        <authorList>
            <person name="Tortoli E."/>
            <person name="Trovato A."/>
            <person name="Cirillo D.M."/>
        </authorList>
    </citation>
    <scope>NUCLEOTIDE SEQUENCE [LARGE SCALE GENOMIC DNA]</scope>
    <source>
        <strain evidence="2 3">DSM 45057</strain>
    </source>
</reference>
<proteinExistence type="predicted"/>
<evidence type="ECO:0000313" key="2">
    <source>
        <dbReference type="EMBL" id="ORA02991.1"/>
    </source>
</evidence>
<evidence type="ECO:0000259" key="1">
    <source>
        <dbReference type="SMART" id="SM00826"/>
    </source>
</evidence>